<feature type="transmembrane region" description="Helical" evidence="1">
    <location>
        <begin position="149"/>
        <end position="170"/>
    </location>
</feature>
<feature type="domain" description="DUF1206" evidence="2">
    <location>
        <begin position="29"/>
        <end position="97"/>
    </location>
</feature>
<name>A0A543KL07_9MICO</name>
<feature type="transmembrane region" description="Helical" evidence="1">
    <location>
        <begin position="112"/>
        <end position="129"/>
    </location>
</feature>
<feature type="transmembrane region" description="Helical" evidence="1">
    <location>
        <begin position="204"/>
        <end position="221"/>
    </location>
</feature>
<keyword evidence="1" id="KW-0812">Transmembrane</keyword>
<evidence type="ECO:0000256" key="1">
    <source>
        <dbReference type="SAM" id="Phobius"/>
    </source>
</evidence>
<dbReference type="InterPro" id="IPR009597">
    <property type="entry name" value="DUF1206"/>
</dbReference>
<keyword evidence="1" id="KW-0472">Membrane</keyword>
<accession>A0A543KL07</accession>
<evidence type="ECO:0000313" key="4">
    <source>
        <dbReference type="Proteomes" id="UP000315133"/>
    </source>
</evidence>
<dbReference type="EMBL" id="VFPU01000001">
    <property type="protein sequence ID" value="TQM95741.1"/>
    <property type="molecule type" value="Genomic_DNA"/>
</dbReference>
<dbReference type="Proteomes" id="UP000315133">
    <property type="component" value="Unassembled WGS sequence"/>
</dbReference>
<feature type="transmembrane region" description="Helical" evidence="1">
    <location>
        <begin position="241"/>
        <end position="259"/>
    </location>
</feature>
<evidence type="ECO:0000259" key="2">
    <source>
        <dbReference type="Pfam" id="PF06724"/>
    </source>
</evidence>
<feature type="transmembrane region" description="Helical" evidence="1">
    <location>
        <begin position="29"/>
        <end position="50"/>
    </location>
</feature>
<evidence type="ECO:0000313" key="3">
    <source>
        <dbReference type="EMBL" id="TQM95741.1"/>
    </source>
</evidence>
<sequence>MSAGNVAREGAQTARKISRNPWVERLARAGYAASGLIHVVIGVIAARVALGGSGGDSADQSGALESLRSAPAGPLLLWLCVAGFAGLALWRLLNAIVGVEELKDRATEGTQAVVYAVLGVTALSFARGGGSDGEESTQDLTATLLGAPFGRMLVLLVGATVVVVGGYHVYKGLSEKFLEDLQLPGGRTGQVVRWAGRLGYPAKGIALVIVGLLFAYAGATADPDKAGGLDSALKTLVDQPFGPVLLGVIAVGLVLYGVYSFGRARYGKL</sequence>
<keyword evidence="4" id="KW-1185">Reference proteome</keyword>
<dbReference type="AlphaFoldDB" id="A0A543KL07"/>
<comment type="caution">
    <text evidence="3">The sequence shown here is derived from an EMBL/GenBank/DDBJ whole genome shotgun (WGS) entry which is preliminary data.</text>
</comment>
<dbReference type="Pfam" id="PF06724">
    <property type="entry name" value="DUF1206"/>
    <property type="match status" value="3"/>
</dbReference>
<dbReference type="RefSeq" id="WP_141817452.1">
    <property type="nucleotide sequence ID" value="NZ_BAAAIL010000003.1"/>
</dbReference>
<protein>
    <submittedName>
        <fullName evidence="3">Uncharacterized protein DUF1206</fullName>
    </submittedName>
</protein>
<feature type="domain" description="DUF1206" evidence="2">
    <location>
        <begin position="198"/>
        <end position="267"/>
    </location>
</feature>
<feature type="domain" description="DUF1206" evidence="2">
    <location>
        <begin position="111"/>
        <end position="173"/>
    </location>
</feature>
<dbReference type="OrthoDB" id="4552598at2"/>
<organism evidence="3 4">
    <name type="scientific">Ornithinimicrobium humiphilum</name>
    <dbReference type="NCBI Taxonomy" id="125288"/>
    <lineage>
        <taxon>Bacteria</taxon>
        <taxon>Bacillati</taxon>
        <taxon>Actinomycetota</taxon>
        <taxon>Actinomycetes</taxon>
        <taxon>Micrococcales</taxon>
        <taxon>Ornithinimicrobiaceae</taxon>
        <taxon>Ornithinimicrobium</taxon>
    </lineage>
</organism>
<feature type="transmembrane region" description="Helical" evidence="1">
    <location>
        <begin position="70"/>
        <end position="92"/>
    </location>
</feature>
<reference evidence="3 4" key="1">
    <citation type="submission" date="2019-06" db="EMBL/GenBank/DDBJ databases">
        <title>Sequencing the genomes of 1000 actinobacteria strains.</title>
        <authorList>
            <person name="Klenk H.-P."/>
        </authorList>
    </citation>
    <scope>NUCLEOTIDE SEQUENCE [LARGE SCALE GENOMIC DNA]</scope>
    <source>
        <strain evidence="3 4">DSM 12362</strain>
    </source>
</reference>
<proteinExistence type="predicted"/>
<keyword evidence="1" id="KW-1133">Transmembrane helix</keyword>
<gene>
    <name evidence="3" type="ORF">FB476_0591</name>
</gene>